<proteinExistence type="predicted"/>
<gene>
    <name evidence="1" type="ORF">V2H41_09275</name>
</gene>
<dbReference type="Pfam" id="PF03013">
    <property type="entry name" value="Pyr_excise"/>
    <property type="match status" value="1"/>
</dbReference>
<dbReference type="InterPro" id="IPR004260">
    <property type="entry name" value="Pyr-dimer_DNA_glycosylase"/>
</dbReference>
<dbReference type="Proteomes" id="UP001357452">
    <property type="component" value="Unassembled WGS sequence"/>
</dbReference>
<evidence type="ECO:0000313" key="2">
    <source>
        <dbReference type="Proteomes" id="UP001357452"/>
    </source>
</evidence>
<keyword evidence="2" id="KW-1185">Reference proteome</keyword>
<dbReference type="EMBL" id="JAZGLY010000004">
    <property type="protein sequence ID" value="MEE6187464.1"/>
    <property type="molecule type" value="Genomic_DNA"/>
</dbReference>
<dbReference type="RefSeq" id="WP_330974872.1">
    <property type="nucleotide sequence ID" value="NZ_JAZGLY010000004.1"/>
</dbReference>
<organism evidence="1 2">
    <name type="scientific">Niabella digestorum</name>
    <dbReference type="NCBI Taxonomy" id="3117701"/>
    <lineage>
        <taxon>Bacteria</taxon>
        <taxon>Pseudomonadati</taxon>
        <taxon>Bacteroidota</taxon>
        <taxon>Chitinophagia</taxon>
        <taxon>Chitinophagales</taxon>
        <taxon>Chitinophagaceae</taxon>
        <taxon>Niabella</taxon>
    </lineage>
</organism>
<reference evidence="1 2" key="1">
    <citation type="submission" date="2024-01" db="EMBL/GenBank/DDBJ databases">
        <title>Niabella digestum sp. nov., isolated from waste digestion system.</title>
        <authorList>
            <person name="Zhang L."/>
        </authorList>
    </citation>
    <scope>NUCLEOTIDE SEQUENCE [LARGE SCALE GENOMIC DNA]</scope>
    <source>
        <strain evidence="1 2">A18</strain>
    </source>
</reference>
<protein>
    <submittedName>
        <fullName evidence="1">Pyrimidine dimer DNA glycosylase/endonuclease V</fullName>
    </submittedName>
</protein>
<comment type="caution">
    <text evidence="1">The sequence shown here is derived from an EMBL/GenBank/DDBJ whole genome shotgun (WGS) entry which is preliminary data.</text>
</comment>
<accession>A0ABU7RHJ4</accession>
<sequence length="142" mass="16788">MRIWSVHPKYLDTKGLVALWRETILAKHVLEGRTKGYRNHPQLIRFKQSDHPLDRINQYLATVYEEATRRGYTFDKEKIDWNFSSSLMKVTSGQLQYEKEHLLRKLNVRDPQRSDLVKAISKIDPHPMFKVVKGGIEAWEII</sequence>
<name>A0ABU7RHJ4_9BACT</name>
<evidence type="ECO:0000313" key="1">
    <source>
        <dbReference type="EMBL" id="MEE6187464.1"/>
    </source>
</evidence>